<proteinExistence type="predicted"/>
<name>A0A4Y5JX63_9CAUD</name>
<gene>
    <name evidence="1" type="ORF">EST35_0101</name>
</gene>
<accession>A0A4Y5JX63</accession>
<organism evidence="1 2">
    <name type="scientific">Pseudomonas phage vB_PaeM_PA5oct</name>
    <dbReference type="NCBI Taxonomy" id="2163605"/>
    <lineage>
        <taxon>Viruses</taxon>
        <taxon>Duplodnaviria</taxon>
        <taxon>Heunggongvirae</taxon>
        <taxon>Uroviricota</taxon>
        <taxon>Caudoviricetes</taxon>
        <taxon>Arenbergviridae</taxon>
        <taxon>Wroclawvirus</taxon>
        <taxon>Wroclawvirus PA5oct</taxon>
    </lineage>
</organism>
<evidence type="ECO:0000313" key="2">
    <source>
        <dbReference type="Proteomes" id="UP000316733"/>
    </source>
</evidence>
<protein>
    <submittedName>
        <fullName evidence="1">Uncharacterized protein</fullName>
    </submittedName>
</protein>
<sequence>MIEVIKCIICNESPRPGAFAAFITQMRQVVKPHATITSWNILPGINDDPTSYIHAFSIKSKTAYNINQAVTLLLMSLYNASEYKTSYIPTSFKDYESTIKHLSKIKQ</sequence>
<dbReference type="EMBL" id="MK797984">
    <property type="protein sequence ID" value="QCG75983.1"/>
    <property type="molecule type" value="Genomic_DNA"/>
</dbReference>
<reference evidence="2" key="1">
    <citation type="journal article" date="2020" name="bioRxiv">
        <title>Integrative omics analysis of Pseudomonas aeruginosa virus PA5oct highlights the molecular complexity of jumbo phages.</title>
        <authorList>
            <person name="Lood C."/>
            <person name="Danis-Wlodarczyk K."/>
            <person name="Blasdel B.G."/>
            <person name="Jang H.B."/>
            <person name="Vandenheuvel D."/>
            <person name="Briers Y."/>
            <person name="Noben J.-P."/>
            <person name="van Noort V."/>
            <person name="Drulis-Kawa Z."/>
            <person name="Lavigne R."/>
        </authorList>
    </citation>
    <scope>NUCLEOTIDE SEQUENCE [LARGE SCALE GENOMIC DNA]</scope>
</reference>
<dbReference type="Proteomes" id="UP000316733">
    <property type="component" value="Segment"/>
</dbReference>
<keyword evidence="2" id="KW-1185">Reference proteome</keyword>
<evidence type="ECO:0000313" key="1">
    <source>
        <dbReference type="EMBL" id="QCG75983.1"/>
    </source>
</evidence>